<dbReference type="PROSITE" id="PS50157">
    <property type="entry name" value="ZINC_FINGER_C2H2_2"/>
    <property type="match status" value="2"/>
</dbReference>
<comment type="caution">
    <text evidence="10">The sequence shown here is derived from an EMBL/GenBank/DDBJ whole genome shotgun (WGS) entry which is preliminary data.</text>
</comment>
<gene>
    <name evidence="10" type="ORF">C2845_PM01G35200</name>
</gene>
<proteinExistence type="predicted"/>
<dbReference type="InterPro" id="IPR013087">
    <property type="entry name" value="Znf_C2H2_type"/>
</dbReference>
<evidence type="ECO:0000256" key="3">
    <source>
        <dbReference type="ARBA" id="ARBA00022771"/>
    </source>
</evidence>
<dbReference type="PANTHER" id="PTHR45988">
    <property type="entry name" value="C2H2 TYPE ZINC FINGER TRANSCRIPTION FACTOR FAMILY-RELATED"/>
    <property type="match status" value="1"/>
</dbReference>
<keyword evidence="4" id="KW-0862">Zinc</keyword>
<evidence type="ECO:0000256" key="2">
    <source>
        <dbReference type="ARBA" id="ARBA00022737"/>
    </source>
</evidence>
<organism evidence="10 11">
    <name type="scientific">Panicum miliaceum</name>
    <name type="common">Proso millet</name>
    <name type="synonym">Broomcorn millet</name>
    <dbReference type="NCBI Taxonomy" id="4540"/>
    <lineage>
        <taxon>Eukaryota</taxon>
        <taxon>Viridiplantae</taxon>
        <taxon>Streptophyta</taxon>
        <taxon>Embryophyta</taxon>
        <taxon>Tracheophyta</taxon>
        <taxon>Spermatophyta</taxon>
        <taxon>Magnoliopsida</taxon>
        <taxon>Liliopsida</taxon>
        <taxon>Poales</taxon>
        <taxon>Poaceae</taxon>
        <taxon>PACMAD clade</taxon>
        <taxon>Panicoideae</taxon>
        <taxon>Panicodae</taxon>
        <taxon>Paniceae</taxon>
        <taxon>Panicinae</taxon>
        <taxon>Panicum</taxon>
        <taxon>Panicum sect. Panicum</taxon>
    </lineage>
</organism>
<evidence type="ECO:0000313" key="10">
    <source>
        <dbReference type="EMBL" id="RLN40078.1"/>
    </source>
</evidence>
<name>A0A3L6TLR6_PANMI</name>
<keyword evidence="2" id="KW-0677">Repeat</keyword>
<evidence type="ECO:0000259" key="9">
    <source>
        <dbReference type="PROSITE" id="PS50157"/>
    </source>
</evidence>
<protein>
    <submittedName>
        <fullName evidence="10">Zinc finger protein 1-like</fullName>
    </submittedName>
</protein>
<evidence type="ECO:0000256" key="4">
    <source>
        <dbReference type="ARBA" id="ARBA00022833"/>
    </source>
</evidence>
<keyword evidence="3 7" id="KW-0863">Zinc-finger</keyword>
<evidence type="ECO:0000256" key="8">
    <source>
        <dbReference type="SAM" id="MobiDB-lite"/>
    </source>
</evidence>
<evidence type="ECO:0000256" key="6">
    <source>
        <dbReference type="ARBA" id="ARBA00023163"/>
    </source>
</evidence>
<dbReference type="EMBL" id="PQIB02000001">
    <property type="protein sequence ID" value="RLN40078.1"/>
    <property type="molecule type" value="Genomic_DNA"/>
</dbReference>
<keyword evidence="1" id="KW-0479">Metal-binding</keyword>
<dbReference type="PROSITE" id="PS00028">
    <property type="entry name" value="ZINC_FINGER_C2H2_1"/>
    <property type="match status" value="2"/>
</dbReference>
<feature type="compositionally biased region" description="Basic residues" evidence="8">
    <location>
        <begin position="37"/>
        <end position="47"/>
    </location>
</feature>
<evidence type="ECO:0000313" key="11">
    <source>
        <dbReference type="Proteomes" id="UP000275267"/>
    </source>
</evidence>
<dbReference type="AlphaFoldDB" id="A0A3L6TLR6"/>
<evidence type="ECO:0000256" key="7">
    <source>
        <dbReference type="PROSITE-ProRule" id="PRU00042"/>
    </source>
</evidence>
<feature type="domain" description="C2H2-type" evidence="9">
    <location>
        <begin position="83"/>
        <end position="110"/>
    </location>
</feature>
<dbReference type="Pfam" id="PF13912">
    <property type="entry name" value="zf-C2H2_6"/>
    <property type="match status" value="2"/>
</dbReference>
<sequence length="244" mass="25199">MAAMVEAAALDAPATPWPRPAEGAVSAREGSADGWARRKRSRRHLRRAATAPTEEEHLALCLLMLARGQRDARAPAPAQQQEHRCSVCGKAFPSHQALGGHKSSHRARPPAPAAAPTPAAEEPAAAPAPPATAASSASPAASSSTSGAGSSSRVHECSVCRKTFPTGQALGGHKRCHYEGAAGATTTNVAPTSTGLMSCRGFDLNVPALPDMITAADRCMPAAEEEEEVLSPLALKKPRLMILA</sequence>
<dbReference type="Gene3D" id="3.30.160.60">
    <property type="entry name" value="Classic Zinc Finger"/>
    <property type="match status" value="1"/>
</dbReference>
<dbReference type="GO" id="GO:0003700">
    <property type="term" value="F:DNA-binding transcription factor activity"/>
    <property type="evidence" value="ECO:0007669"/>
    <property type="project" value="InterPro"/>
</dbReference>
<accession>A0A3L6TLR6</accession>
<keyword evidence="5" id="KW-0805">Transcription regulation</keyword>
<dbReference type="Proteomes" id="UP000275267">
    <property type="component" value="Unassembled WGS sequence"/>
</dbReference>
<dbReference type="GO" id="GO:0005634">
    <property type="term" value="C:nucleus"/>
    <property type="evidence" value="ECO:0007669"/>
    <property type="project" value="TreeGrafter"/>
</dbReference>
<dbReference type="InterPro" id="IPR044653">
    <property type="entry name" value="AZF1/2/3-like"/>
</dbReference>
<feature type="compositionally biased region" description="Low complexity" evidence="8">
    <location>
        <begin position="116"/>
        <end position="152"/>
    </location>
</feature>
<dbReference type="GO" id="GO:0008270">
    <property type="term" value="F:zinc ion binding"/>
    <property type="evidence" value="ECO:0007669"/>
    <property type="project" value="UniProtKB-KW"/>
</dbReference>
<dbReference type="InterPro" id="IPR036236">
    <property type="entry name" value="Znf_C2H2_sf"/>
</dbReference>
<reference evidence="11" key="1">
    <citation type="journal article" date="2019" name="Nat. Commun.">
        <title>The genome of broomcorn millet.</title>
        <authorList>
            <person name="Zou C."/>
            <person name="Miki D."/>
            <person name="Li D."/>
            <person name="Tang Q."/>
            <person name="Xiao L."/>
            <person name="Rajput S."/>
            <person name="Deng P."/>
            <person name="Jia W."/>
            <person name="Huang R."/>
            <person name="Zhang M."/>
            <person name="Sun Y."/>
            <person name="Hu J."/>
            <person name="Fu X."/>
            <person name="Schnable P.S."/>
            <person name="Li F."/>
            <person name="Zhang H."/>
            <person name="Feng B."/>
            <person name="Zhu X."/>
            <person name="Liu R."/>
            <person name="Schnable J.C."/>
            <person name="Zhu J.-K."/>
            <person name="Zhang H."/>
        </authorList>
    </citation>
    <scope>NUCLEOTIDE SEQUENCE [LARGE SCALE GENOMIC DNA]</scope>
</reference>
<feature type="region of interest" description="Disordered" evidence="8">
    <location>
        <begin position="95"/>
        <end position="152"/>
    </location>
</feature>
<dbReference type="SUPFAM" id="SSF57667">
    <property type="entry name" value="beta-beta-alpha zinc fingers"/>
    <property type="match status" value="1"/>
</dbReference>
<keyword evidence="11" id="KW-1185">Reference proteome</keyword>
<dbReference type="SMART" id="SM00355">
    <property type="entry name" value="ZnF_C2H2"/>
    <property type="match status" value="2"/>
</dbReference>
<evidence type="ECO:0000256" key="5">
    <source>
        <dbReference type="ARBA" id="ARBA00023015"/>
    </source>
</evidence>
<feature type="region of interest" description="Disordered" evidence="8">
    <location>
        <begin position="7"/>
        <end position="53"/>
    </location>
</feature>
<evidence type="ECO:0000256" key="1">
    <source>
        <dbReference type="ARBA" id="ARBA00022723"/>
    </source>
</evidence>
<dbReference type="PANTHER" id="PTHR45988:SF91">
    <property type="entry name" value="ZINC FINGER PROTEIN 1"/>
    <property type="match status" value="1"/>
</dbReference>
<feature type="domain" description="C2H2-type" evidence="9">
    <location>
        <begin position="155"/>
        <end position="177"/>
    </location>
</feature>
<dbReference type="OrthoDB" id="40579at2759"/>
<dbReference type="STRING" id="4540.A0A3L6TLR6"/>
<dbReference type="GO" id="GO:0000976">
    <property type="term" value="F:transcription cis-regulatory region binding"/>
    <property type="evidence" value="ECO:0007669"/>
    <property type="project" value="TreeGrafter"/>
</dbReference>
<keyword evidence="6" id="KW-0804">Transcription</keyword>